<dbReference type="PROSITE" id="PS50929">
    <property type="entry name" value="ABC_TM1F"/>
    <property type="match status" value="1"/>
</dbReference>
<dbReference type="InterPro" id="IPR011527">
    <property type="entry name" value="ABC1_TM_dom"/>
</dbReference>
<evidence type="ECO:0000256" key="4">
    <source>
        <dbReference type="ARBA" id="ARBA00022840"/>
    </source>
</evidence>
<evidence type="ECO:0000259" key="9">
    <source>
        <dbReference type="PROSITE" id="PS50929"/>
    </source>
</evidence>
<dbReference type="PANTHER" id="PTHR24221:SF654">
    <property type="entry name" value="ATP-BINDING CASSETTE SUB-FAMILY B MEMBER 6"/>
    <property type="match status" value="1"/>
</dbReference>
<feature type="domain" description="ABC transporter" evidence="8">
    <location>
        <begin position="319"/>
        <end position="552"/>
    </location>
</feature>
<comment type="subcellular location">
    <subcellularLocation>
        <location evidence="1">Cell membrane</location>
        <topology evidence="1">Multi-pass membrane protein</topology>
    </subcellularLocation>
</comment>
<feature type="transmembrane region" description="Helical" evidence="7">
    <location>
        <begin position="145"/>
        <end position="162"/>
    </location>
</feature>
<dbReference type="InterPro" id="IPR039421">
    <property type="entry name" value="Type_1_exporter"/>
</dbReference>
<feature type="transmembrane region" description="Helical" evidence="7">
    <location>
        <begin position="42"/>
        <end position="64"/>
    </location>
</feature>
<evidence type="ECO:0000256" key="6">
    <source>
        <dbReference type="ARBA" id="ARBA00023136"/>
    </source>
</evidence>
<organism evidence="10">
    <name type="scientific">Halomonas campaniensis</name>
    <dbReference type="NCBI Taxonomy" id="213554"/>
    <lineage>
        <taxon>Bacteria</taxon>
        <taxon>Pseudomonadati</taxon>
        <taxon>Pseudomonadota</taxon>
        <taxon>Gammaproteobacteria</taxon>
        <taxon>Oceanospirillales</taxon>
        <taxon>Halomonadaceae</taxon>
        <taxon>Halomonas</taxon>
    </lineage>
</organism>
<keyword evidence="2 7" id="KW-0812">Transmembrane</keyword>
<dbReference type="InterPro" id="IPR003439">
    <property type="entry name" value="ABC_transporter-like_ATP-bd"/>
</dbReference>
<dbReference type="Gene3D" id="3.40.50.300">
    <property type="entry name" value="P-loop containing nucleotide triphosphate hydrolases"/>
    <property type="match status" value="1"/>
</dbReference>
<keyword evidence="3" id="KW-0547">Nucleotide-binding</keyword>
<dbReference type="GO" id="GO:0140359">
    <property type="term" value="F:ABC-type transporter activity"/>
    <property type="evidence" value="ECO:0007669"/>
    <property type="project" value="InterPro"/>
</dbReference>
<dbReference type="GO" id="GO:0016887">
    <property type="term" value="F:ATP hydrolysis activity"/>
    <property type="evidence" value="ECO:0007669"/>
    <property type="project" value="InterPro"/>
</dbReference>
<keyword evidence="6 7" id="KW-0472">Membrane</keyword>
<dbReference type="EMBL" id="DOTR01000034">
    <property type="protein sequence ID" value="HCA01957.1"/>
    <property type="molecule type" value="Genomic_DNA"/>
</dbReference>
<evidence type="ECO:0000256" key="3">
    <source>
        <dbReference type="ARBA" id="ARBA00022741"/>
    </source>
</evidence>
<name>A0A3D0KEI5_9GAMM</name>
<keyword evidence="5 7" id="KW-1133">Transmembrane helix</keyword>
<dbReference type="PANTHER" id="PTHR24221">
    <property type="entry name" value="ATP-BINDING CASSETTE SUB-FAMILY B"/>
    <property type="match status" value="1"/>
</dbReference>
<dbReference type="Pfam" id="PF00664">
    <property type="entry name" value="ABC_membrane"/>
    <property type="match status" value="1"/>
</dbReference>
<comment type="caution">
    <text evidence="10">The sequence shown here is derived from an EMBL/GenBank/DDBJ whole genome shotgun (WGS) entry which is preliminary data.</text>
</comment>
<feature type="transmembrane region" description="Helical" evidence="7">
    <location>
        <begin position="120"/>
        <end position="139"/>
    </location>
</feature>
<feature type="transmembrane region" description="Helical" evidence="7">
    <location>
        <begin position="227"/>
        <end position="249"/>
    </location>
</feature>
<dbReference type="SUPFAM" id="SSF52540">
    <property type="entry name" value="P-loop containing nucleoside triphosphate hydrolases"/>
    <property type="match status" value="1"/>
</dbReference>
<dbReference type="Gene3D" id="1.20.1560.10">
    <property type="entry name" value="ABC transporter type 1, transmembrane domain"/>
    <property type="match status" value="1"/>
</dbReference>
<evidence type="ECO:0000259" key="8">
    <source>
        <dbReference type="PROSITE" id="PS50893"/>
    </source>
</evidence>
<dbReference type="SMART" id="SM00382">
    <property type="entry name" value="AAA"/>
    <property type="match status" value="1"/>
</dbReference>
<dbReference type="InterPro" id="IPR003593">
    <property type="entry name" value="AAA+_ATPase"/>
</dbReference>
<evidence type="ECO:0000256" key="7">
    <source>
        <dbReference type="SAM" id="Phobius"/>
    </source>
</evidence>
<accession>A0A3D0KEI5</accession>
<evidence type="ECO:0000313" key="10">
    <source>
        <dbReference type="EMBL" id="HCA01957.1"/>
    </source>
</evidence>
<dbReference type="InterPro" id="IPR027417">
    <property type="entry name" value="P-loop_NTPase"/>
</dbReference>
<feature type="domain" description="ABC transmembrane type-1" evidence="9">
    <location>
        <begin position="2"/>
        <end position="284"/>
    </location>
</feature>
<keyword evidence="4 10" id="KW-0067">ATP-binding</keyword>
<dbReference type="AlphaFoldDB" id="A0A3D0KEI5"/>
<reference evidence="10" key="1">
    <citation type="journal article" date="2018" name="Nat. Biotechnol.">
        <title>A standardized bacterial taxonomy based on genome phylogeny substantially revises the tree of life.</title>
        <authorList>
            <person name="Parks D.H."/>
            <person name="Chuvochina M."/>
            <person name="Waite D.W."/>
            <person name="Rinke C."/>
            <person name="Skarshewski A."/>
            <person name="Chaumeil P.A."/>
            <person name="Hugenholtz P."/>
        </authorList>
    </citation>
    <scope>NUCLEOTIDE SEQUENCE [LARGE SCALE GENOMIC DNA]</scope>
    <source>
        <strain evidence="10">UBA11284</strain>
    </source>
</reference>
<dbReference type="PROSITE" id="PS50893">
    <property type="entry name" value="ABC_TRANSPORTER_2"/>
    <property type="match status" value="1"/>
</dbReference>
<protein>
    <submittedName>
        <fullName evidence="10">ABC transporter ATP-binding protein</fullName>
    </submittedName>
</protein>
<dbReference type="Pfam" id="PF00005">
    <property type="entry name" value="ABC_tran"/>
    <property type="match status" value="1"/>
</dbReference>
<gene>
    <name evidence="10" type="ORF">DEO68_07205</name>
</gene>
<evidence type="ECO:0000256" key="1">
    <source>
        <dbReference type="ARBA" id="ARBA00004651"/>
    </source>
</evidence>
<dbReference type="InterPro" id="IPR036640">
    <property type="entry name" value="ABC1_TM_sf"/>
</dbReference>
<proteinExistence type="predicted"/>
<dbReference type="GO" id="GO:0005524">
    <property type="term" value="F:ATP binding"/>
    <property type="evidence" value="ECO:0007669"/>
    <property type="project" value="UniProtKB-KW"/>
</dbReference>
<dbReference type="GO" id="GO:0005886">
    <property type="term" value="C:plasma membrane"/>
    <property type="evidence" value="ECO:0007669"/>
    <property type="project" value="UniProtKB-SubCell"/>
</dbReference>
<evidence type="ECO:0000256" key="2">
    <source>
        <dbReference type="ARBA" id="ARBA00022692"/>
    </source>
</evidence>
<sequence>MVVALLITFLAVLAELLPFWLLYQAISTLVLTPHRFVETLPFLAAWLAAALLLKYLLYGAAYLISHHVAYAIMATARNTLVAKLVAAPLPWLYGHGSGALKQSVIQDVERLEGFLAHHTIEITAAILAPLCVTALLFWLDWRLALAVLAIGPVALFVAMLGMRGVGNDHDQFSVATANLNNVMVEYLRNMPVLKVFCRSASHFQLLQSRLQAYYQLTTAITRRTVPVWSLFTSVLGAHMLLVLPLGAWLCAKGEVSSADVALTLMLGAAIFKPLLKVSRFFMEIPPILAGLRRMAPILALPVPPSMVSRSVTFSEPPLVELRDVDIQYGGRSVLADVSLCLRPGSLNVLVGPSGAGKSTIAHIMAGLLEPLTGGVFINARPMSELADSDRTRLVGMATQEVFLFSGTIRENLCLARPDASEADIAKALRVAQAEALVCGLPEGLDTQVAELGTRLSGGEGQRIALARVLLADTPILLLDEATAFADSLTQRAFFRDLRQAYPGKTFVIVAHRLAGIECADQILVIEQGRLTASGRHTQLMQRSGYYQSMMRCEASCSGWTLTSERGDLTTSQG</sequence>
<evidence type="ECO:0000256" key="5">
    <source>
        <dbReference type="ARBA" id="ARBA00022989"/>
    </source>
</evidence>
<dbReference type="SUPFAM" id="SSF90123">
    <property type="entry name" value="ABC transporter transmembrane region"/>
    <property type="match status" value="1"/>
</dbReference>